<evidence type="ECO:0000313" key="5">
    <source>
        <dbReference type="Proteomes" id="UP000325607"/>
    </source>
</evidence>
<evidence type="ECO:0000259" key="2">
    <source>
        <dbReference type="Pfam" id="PF04773"/>
    </source>
</evidence>
<keyword evidence="1" id="KW-0812">Transmembrane</keyword>
<accession>A0A5E6P8D5</accession>
<dbReference type="Pfam" id="PF04773">
    <property type="entry name" value="FecR"/>
    <property type="match status" value="1"/>
</dbReference>
<dbReference type="InterPro" id="IPR012373">
    <property type="entry name" value="Ferrdict_sens_TM"/>
</dbReference>
<dbReference type="PANTHER" id="PTHR30273:SF2">
    <property type="entry name" value="PROTEIN FECR"/>
    <property type="match status" value="1"/>
</dbReference>
<name>A0A5E6P8D5_PSEFL</name>
<protein>
    <submittedName>
        <fullName evidence="4">Protein FecR</fullName>
    </submittedName>
</protein>
<dbReference type="PIRSF" id="PIRSF018266">
    <property type="entry name" value="FecR"/>
    <property type="match status" value="1"/>
</dbReference>
<dbReference type="GO" id="GO:0016989">
    <property type="term" value="F:sigma factor antagonist activity"/>
    <property type="evidence" value="ECO:0007669"/>
    <property type="project" value="TreeGrafter"/>
</dbReference>
<dbReference type="Proteomes" id="UP000325607">
    <property type="component" value="Unassembled WGS sequence"/>
</dbReference>
<keyword evidence="1" id="KW-0472">Membrane</keyword>
<feature type="domain" description="FecR N-terminal" evidence="3">
    <location>
        <begin position="6"/>
        <end position="46"/>
    </location>
</feature>
<dbReference type="PANTHER" id="PTHR30273">
    <property type="entry name" value="PERIPLASMIC SIGNAL SENSOR AND SIGMA FACTOR ACTIVATOR FECR-RELATED"/>
    <property type="match status" value="1"/>
</dbReference>
<sequence>MSSPREEAAAWFVRLLEMDDDHQDRARFNHWLRADPRHQVEYQAFAELWGDFASTRKTEALAQQMEQNNGRRRFLRNGMLGLAGLLVGGLSWRLWTTSGVYEQLLQTAKGQRQQYRLPDGSQLSLGADTRMLVRFDSQQRLLLLLQGEVIFDVAHDVERPFVIDAGLARVTVLGTRFVVNRLQDRLRISLERGQVQVDSDATRLHMHPGDVAQVIRGEPLKRLPLPADNAFAFESGRLVFTQADLTEIADSLSRYRERPVITLPGRKSPLISAVVQLADIDSFLAALPAVAPVQVTQLDGSTQLRAR</sequence>
<dbReference type="RefSeq" id="WP_150578679.1">
    <property type="nucleotide sequence ID" value="NZ_CABVGX010000001.1"/>
</dbReference>
<feature type="domain" description="FecR protein" evidence="2">
    <location>
        <begin position="105"/>
        <end position="196"/>
    </location>
</feature>
<dbReference type="EMBL" id="CABVGX010000001">
    <property type="protein sequence ID" value="VVM38622.1"/>
    <property type="molecule type" value="Genomic_DNA"/>
</dbReference>
<dbReference type="Pfam" id="PF16220">
    <property type="entry name" value="DUF4880"/>
    <property type="match status" value="1"/>
</dbReference>
<dbReference type="OrthoDB" id="9771237at2"/>
<dbReference type="Gene3D" id="2.60.120.1440">
    <property type="match status" value="1"/>
</dbReference>
<gene>
    <name evidence="4" type="primary">fecR_1</name>
    <name evidence="4" type="ORF">PS645_00153</name>
</gene>
<proteinExistence type="predicted"/>
<organism evidence="4 5">
    <name type="scientific">Pseudomonas fluorescens</name>
    <dbReference type="NCBI Taxonomy" id="294"/>
    <lineage>
        <taxon>Bacteria</taxon>
        <taxon>Pseudomonadati</taxon>
        <taxon>Pseudomonadota</taxon>
        <taxon>Gammaproteobacteria</taxon>
        <taxon>Pseudomonadales</taxon>
        <taxon>Pseudomonadaceae</taxon>
        <taxon>Pseudomonas</taxon>
    </lineage>
</organism>
<dbReference type="AlphaFoldDB" id="A0A5E6P8D5"/>
<evidence type="ECO:0000259" key="3">
    <source>
        <dbReference type="Pfam" id="PF16220"/>
    </source>
</evidence>
<dbReference type="InterPro" id="IPR032623">
    <property type="entry name" value="FecR_N"/>
</dbReference>
<reference evidence="4 5" key="1">
    <citation type="submission" date="2019-09" db="EMBL/GenBank/DDBJ databases">
        <authorList>
            <person name="Chandra G."/>
            <person name="Truman W A."/>
        </authorList>
    </citation>
    <scope>NUCLEOTIDE SEQUENCE [LARGE SCALE GENOMIC DNA]</scope>
    <source>
        <strain evidence="4">PS645</strain>
    </source>
</reference>
<keyword evidence="1" id="KW-1133">Transmembrane helix</keyword>
<evidence type="ECO:0000256" key="1">
    <source>
        <dbReference type="SAM" id="Phobius"/>
    </source>
</evidence>
<evidence type="ECO:0000313" key="4">
    <source>
        <dbReference type="EMBL" id="VVM38622.1"/>
    </source>
</evidence>
<dbReference type="InterPro" id="IPR006860">
    <property type="entry name" value="FecR"/>
</dbReference>
<feature type="transmembrane region" description="Helical" evidence="1">
    <location>
        <begin position="74"/>
        <end position="95"/>
    </location>
</feature>